<reference evidence="2 3" key="1">
    <citation type="journal article" date="1998" name="Science">
        <title>Genome sequence of the nematode C. elegans: a platform for investigating biology.</title>
        <authorList>
            <consortium name="The C. elegans sequencing consortium"/>
            <person name="Sulson J.E."/>
            <person name="Waterston R."/>
        </authorList>
    </citation>
    <scope>NUCLEOTIDE SEQUENCE [LARGE SCALE GENOMIC DNA]</scope>
    <source>
        <strain evidence="2 3">Bristol N2</strain>
    </source>
</reference>
<dbReference type="Bgee" id="WBGene00013908">
    <property type="expression patterns" value="Expressed in pharyngeal muscle cell (C elegans) and 1 other cell type or tissue"/>
</dbReference>
<dbReference type="SMR" id="Q23340"/>
<dbReference type="FunCoup" id="Q23340">
    <property type="interactions" value="1"/>
</dbReference>
<evidence type="ECO:0000313" key="3">
    <source>
        <dbReference type="Proteomes" id="UP000001940"/>
    </source>
</evidence>
<dbReference type="SUPFAM" id="SSF81321">
    <property type="entry name" value="Family A G protein-coupled receptor-like"/>
    <property type="match status" value="1"/>
</dbReference>
<dbReference type="Pfam" id="PF10316">
    <property type="entry name" value="7TM_GPCR_Srbc"/>
    <property type="match status" value="1"/>
</dbReference>
<dbReference type="eggNOG" id="ENOG502R21K">
    <property type="taxonomic scope" value="Eukaryota"/>
</dbReference>
<dbReference type="OrthoDB" id="5817894at2759"/>
<dbReference type="CTD" id="191176"/>
<keyword evidence="1" id="KW-0812">Transmembrane</keyword>
<dbReference type="PANTHER" id="PTHR10664">
    <property type="entry name" value="SERPENTINE RECEPTOR-C.ELEGANS"/>
    <property type="match status" value="1"/>
</dbReference>
<evidence type="ECO:0000313" key="2">
    <source>
        <dbReference type="EMBL" id="CAA99961.1"/>
    </source>
</evidence>
<dbReference type="UCSC" id="ZC455.8a">
    <property type="organism name" value="c. elegans"/>
</dbReference>
<keyword evidence="3" id="KW-1185">Reference proteome</keyword>
<organism evidence="2 3">
    <name type="scientific">Caenorhabditis elegans</name>
    <dbReference type="NCBI Taxonomy" id="6239"/>
    <lineage>
        <taxon>Eukaryota</taxon>
        <taxon>Metazoa</taxon>
        <taxon>Ecdysozoa</taxon>
        <taxon>Nematoda</taxon>
        <taxon>Chromadorea</taxon>
        <taxon>Rhabditida</taxon>
        <taxon>Rhabditina</taxon>
        <taxon>Rhabditomorpha</taxon>
        <taxon>Rhabditoidea</taxon>
        <taxon>Rhabditidae</taxon>
        <taxon>Peloderinae</taxon>
        <taxon>Caenorhabditis</taxon>
    </lineage>
</organism>
<keyword evidence="2" id="KW-0675">Receptor</keyword>
<keyword evidence="1" id="KW-1133">Transmembrane helix</keyword>
<dbReference type="PaxDb" id="6239-ZC455.8a"/>
<dbReference type="InParanoid" id="Q23340"/>
<feature type="transmembrane region" description="Helical" evidence="1">
    <location>
        <begin position="130"/>
        <end position="149"/>
    </location>
</feature>
<dbReference type="InterPro" id="IPR019420">
    <property type="entry name" value="7TM_GPCR_serpentine_rcpt_Srbc"/>
</dbReference>
<dbReference type="AlphaFoldDB" id="Q23340"/>
<feature type="transmembrane region" description="Helical" evidence="1">
    <location>
        <begin position="218"/>
        <end position="238"/>
    </location>
</feature>
<dbReference type="EMBL" id="BX284605">
    <property type="protein sequence ID" value="CAA99961.1"/>
    <property type="molecule type" value="Genomic_DNA"/>
</dbReference>
<proteinExistence type="predicted"/>
<dbReference type="GeneID" id="191176"/>
<feature type="transmembrane region" description="Helical" evidence="1">
    <location>
        <begin position="52"/>
        <end position="80"/>
    </location>
</feature>
<feature type="transmembrane region" description="Helical" evidence="1">
    <location>
        <begin position="250"/>
        <end position="271"/>
    </location>
</feature>
<dbReference type="PhylomeDB" id="Q23340"/>
<evidence type="ECO:0000313" key="4">
    <source>
        <dbReference type="WormBase" id="ZC455.8a"/>
    </source>
</evidence>
<accession>Q23340</accession>
<dbReference type="RefSeq" id="NP_001041204.1">
    <property type="nucleotide sequence ID" value="NM_001047739.1"/>
</dbReference>
<protein>
    <submittedName>
        <fullName evidence="2">Serpentine Receptor, class BC (Class B-like)</fullName>
    </submittedName>
</protein>
<dbReference type="Gene3D" id="1.20.1070.10">
    <property type="entry name" value="Rhodopsin 7-helix transmembrane proteins"/>
    <property type="match status" value="1"/>
</dbReference>
<dbReference type="HOGENOM" id="CLU_059075_1_0_1"/>
<feature type="transmembrane region" description="Helical" evidence="1">
    <location>
        <begin position="180"/>
        <end position="198"/>
    </location>
</feature>
<dbReference type="PANTHER" id="PTHR10664:SF22">
    <property type="entry name" value="SERPENTINE RECEPTOR, CLASS BC (CLASS B-LIKE)"/>
    <property type="match status" value="1"/>
</dbReference>
<name>Q23340_CAEEL</name>
<feature type="transmembrane region" description="Helical" evidence="1">
    <location>
        <begin position="12"/>
        <end position="32"/>
    </location>
</feature>
<dbReference type="WormBase" id="ZC455.8a">
    <property type="protein sequence ID" value="CE06597"/>
    <property type="gene ID" value="WBGene00013908"/>
    <property type="gene designation" value="srbc-43"/>
</dbReference>
<dbReference type="KEGG" id="cel:CELE_ZC455.8"/>
<sequence>MSSEFNYRAFSVTSVGFIASIFIVVLNIRLLWKFQNSLMKNKPEYHLFKIRFIVDICYSLTVSIYYFSLIVSYISPFILFQYKSLFIATLLSSNVVSTRFFLGALISIERLIAVFLPVKFHNNRQKISIFTFFIMLVLWGMLEDVMYFWVCNISPFEKTCSILGCTWNDCFLQYWTGNKLIIGLFTCMSSLILFVKLLSLKKAMNLNNDLSKTNYLCIGDACLTLIFDFSPFLVTLIFKTQLLSADIYGPYNATAKSLACFIDAVIAAIVLKIPSKINSIKSVNPRSGITSDRHGSSRTQF</sequence>
<keyword evidence="1" id="KW-0472">Membrane</keyword>
<dbReference type="Proteomes" id="UP000001940">
    <property type="component" value="Chromosome V"/>
</dbReference>
<dbReference type="OMA" id="YLCIGDA"/>
<dbReference type="AGR" id="WB:WBGene00013908"/>
<dbReference type="PIR" id="T27585">
    <property type="entry name" value="T27585"/>
</dbReference>
<gene>
    <name evidence="2 4" type="primary">srbc-43</name>
    <name evidence="2" type="ORF">CELE_ZC455.8</name>
    <name evidence="4" type="ORF">ZC455.8</name>
</gene>
<evidence type="ECO:0000256" key="1">
    <source>
        <dbReference type="SAM" id="Phobius"/>
    </source>
</evidence>